<gene>
    <name evidence="2" type="ORF">PGLA1383_LOCUS18251</name>
</gene>
<dbReference type="AlphaFoldDB" id="A0A813ENE7"/>
<dbReference type="Proteomes" id="UP000654075">
    <property type="component" value="Unassembled WGS sequence"/>
</dbReference>
<evidence type="ECO:0000313" key="3">
    <source>
        <dbReference type="Proteomes" id="UP000654075"/>
    </source>
</evidence>
<organism evidence="2 3">
    <name type="scientific">Polarella glacialis</name>
    <name type="common">Dinoflagellate</name>
    <dbReference type="NCBI Taxonomy" id="89957"/>
    <lineage>
        <taxon>Eukaryota</taxon>
        <taxon>Sar</taxon>
        <taxon>Alveolata</taxon>
        <taxon>Dinophyceae</taxon>
        <taxon>Suessiales</taxon>
        <taxon>Suessiaceae</taxon>
        <taxon>Polarella</taxon>
    </lineage>
</organism>
<proteinExistence type="predicted"/>
<evidence type="ECO:0000256" key="1">
    <source>
        <dbReference type="SAM" id="MobiDB-lite"/>
    </source>
</evidence>
<feature type="non-terminal residue" evidence="2">
    <location>
        <position position="236"/>
    </location>
</feature>
<feature type="compositionally biased region" description="Low complexity" evidence="1">
    <location>
        <begin position="9"/>
        <end position="22"/>
    </location>
</feature>
<feature type="region of interest" description="Disordered" evidence="1">
    <location>
        <begin position="1"/>
        <end position="32"/>
    </location>
</feature>
<keyword evidence="3" id="KW-1185">Reference proteome</keyword>
<sequence length="236" mass="25975">MESADTDGASEASYESVASEGGYEPASDRGRDPLPRIISASHCVQVFGRLCNVADGAYCSKDPAYAVNSRAKGKAAARPGRHDPLEGMPPRILRFEGAMEAWLEEMPLTKVPSGTARQYMTLHDASGRKSPGVDLSLLRAGNQRGTIWYFTQEFLQQLWPCFLLSDGTGVQIWERALLERNCTIQSTHVEVGQVNVPSSKEKSRSEWLKALFASMQAAKWTPDGEARSILAKRRLT</sequence>
<name>A0A813ENE7_POLGL</name>
<evidence type="ECO:0000313" key="2">
    <source>
        <dbReference type="EMBL" id="CAE8599910.1"/>
    </source>
</evidence>
<comment type="caution">
    <text evidence="2">The sequence shown here is derived from an EMBL/GenBank/DDBJ whole genome shotgun (WGS) entry which is preliminary data.</text>
</comment>
<accession>A0A813ENE7</accession>
<dbReference type="EMBL" id="CAJNNV010011602">
    <property type="protein sequence ID" value="CAE8599910.1"/>
    <property type="molecule type" value="Genomic_DNA"/>
</dbReference>
<protein>
    <submittedName>
        <fullName evidence="2">Uncharacterized protein</fullName>
    </submittedName>
</protein>
<reference evidence="2" key="1">
    <citation type="submission" date="2021-02" db="EMBL/GenBank/DDBJ databases">
        <authorList>
            <person name="Dougan E. K."/>
            <person name="Rhodes N."/>
            <person name="Thang M."/>
            <person name="Chan C."/>
        </authorList>
    </citation>
    <scope>NUCLEOTIDE SEQUENCE</scope>
</reference>